<organism evidence="1 2">
    <name type="scientific">Streptomyces lannensis</name>
    <dbReference type="NCBI Taxonomy" id="766498"/>
    <lineage>
        <taxon>Bacteria</taxon>
        <taxon>Bacillati</taxon>
        <taxon>Actinomycetota</taxon>
        <taxon>Actinomycetes</taxon>
        <taxon>Kitasatosporales</taxon>
        <taxon>Streptomycetaceae</taxon>
        <taxon>Streptomyces</taxon>
    </lineage>
</organism>
<gene>
    <name evidence="1" type="ORF">GCM10022207_82060</name>
</gene>
<evidence type="ECO:0000313" key="2">
    <source>
        <dbReference type="Proteomes" id="UP001501563"/>
    </source>
</evidence>
<dbReference type="EMBL" id="BAAAZA010000046">
    <property type="protein sequence ID" value="GAA3900876.1"/>
    <property type="molecule type" value="Genomic_DNA"/>
</dbReference>
<evidence type="ECO:0008006" key="3">
    <source>
        <dbReference type="Google" id="ProtNLM"/>
    </source>
</evidence>
<keyword evidence="2" id="KW-1185">Reference proteome</keyword>
<sequence length="165" mass="17938">MLVRLIAVGGSGRALDSRCRYGKWDVVRVRKASALWAMALALLAGACGGAPKALPHVGAADVLGHWTSDCGSTLTVEADRTFTVRDFPVDYALVSGAVKRLAVGHGTWYLYAGDKGVTPQTFDLKIGEEFYDLDYVRSGDSIALRTALGDPDDNRWCRFSRRSRV</sequence>
<reference evidence="2" key="1">
    <citation type="journal article" date="2019" name="Int. J. Syst. Evol. Microbiol.">
        <title>The Global Catalogue of Microorganisms (GCM) 10K type strain sequencing project: providing services to taxonomists for standard genome sequencing and annotation.</title>
        <authorList>
            <consortium name="The Broad Institute Genomics Platform"/>
            <consortium name="The Broad Institute Genome Sequencing Center for Infectious Disease"/>
            <person name="Wu L."/>
            <person name="Ma J."/>
        </authorList>
    </citation>
    <scope>NUCLEOTIDE SEQUENCE [LARGE SCALE GENOMIC DNA]</scope>
    <source>
        <strain evidence="2">JCM 16578</strain>
    </source>
</reference>
<dbReference type="Proteomes" id="UP001501563">
    <property type="component" value="Unassembled WGS sequence"/>
</dbReference>
<name>A0ABP7LGZ2_9ACTN</name>
<accession>A0ABP7LGZ2</accession>
<dbReference type="RefSeq" id="WP_345553970.1">
    <property type="nucleotide sequence ID" value="NZ_BAAAZA010000046.1"/>
</dbReference>
<comment type="caution">
    <text evidence="1">The sequence shown here is derived from an EMBL/GenBank/DDBJ whole genome shotgun (WGS) entry which is preliminary data.</text>
</comment>
<protein>
    <recommendedName>
        <fullName evidence="3">Lipoprotein</fullName>
    </recommendedName>
</protein>
<evidence type="ECO:0000313" key="1">
    <source>
        <dbReference type="EMBL" id="GAA3900876.1"/>
    </source>
</evidence>
<proteinExistence type="predicted"/>